<dbReference type="PROSITE" id="PS00027">
    <property type="entry name" value="HOMEOBOX_1"/>
    <property type="match status" value="1"/>
</dbReference>
<dbReference type="Gene3D" id="1.10.10.60">
    <property type="entry name" value="Homeodomain-like"/>
    <property type="match status" value="1"/>
</dbReference>
<comment type="caution">
    <text evidence="10">The sequence shown here is derived from an EMBL/GenBank/DDBJ whole genome shotgun (WGS) entry which is preliminary data.</text>
</comment>
<dbReference type="Proteomes" id="UP000639338">
    <property type="component" value="Unassembled WGS sequence"/>
</dbReference>
<feature type="region of interest" description="Disordered" evidence="8">
    <location>
        <begin position="424"/>
        <end position="483"/>
    </location>
</feature>
<dbReference type="SMART" id="SM00389">
    <property type="entry name" value="HOX"/>
    <property type="match status" value="1"/>
</dbReference>
<dbReference type="InterPro" id="IPR020479">
    <property type="entry name" value="HD_metazoa"/>
</dbReference>
<gene>
    <name evidence="10" type="ORF">HCN44_003784</name>
</gene>
<dbReference type="PRINTS" id="PR00031">
    <property type="entry name" value="HTHREPRESSR"/>
</dbReference>
<protein>
    <recommendedName>
        <fullName evidence="9">Homeobox domain-containing protein</fullName>
    </recommendedName>
</protein>
<dbReference type="AlphaFoldDB" id="A0A834XKX5"/>
<feature type="region of interest" description="Disordered" evidence="8">
    <location>
        <begin position="169"/>
        <end position="205"/>
    </location>
</feature>
<dbReference type="GO" id="GO:0005634">
    <property type="term" value="C:nucleus"/>
    <property type="evidence" value="ECO:0007669"/>
    <property type="project" value="UniProtKB-SubCell"/>
</dbReference>
<accession>A0A834XKX5</accession>
<dbReference type="GO" id="GO:0003677">
    <property type="term" value="F:DNA binding"/>
    <property type="evidence" value="ECO:0007669"/>
    <property type="project" value="UniProtKB-UniRule"/>
</dbReference>
<evidence type="ECO:0000259" key="9">
    <source>
        <dbReference type="PROSITE" id="PS50071"/>
    </source>
</evidence>
<reference evidence="10 11" key="1">
    <citation type="submission" date="2020-08" db="EMBL/GenBank/DDBJ databases">
        <title>Aphidius gifuensis genome sequencing and assembly.</title>
        <authorList>
            <person name="Du Z."/>
        </authorList>
    </citation>
    <scope>NUCLEOTIDE SEQUENCE [LARGE SCALE GENOMIC DNA]</scope>
    <source>
        <strain evidence="10">YNYX2018</strain>
        <tissue evidence="10">Adults</tissue>
    </source>
</reference>
<feature type="domain" description="Homeobox" evidence="9">
    <location>
        <begin position="358"/>
        <end position="418"/>
    </location>
</feature>
<sequence>MIPSPATMLKNLEQRAASNFLMENLLQSKSPNGEFSLTLNWAATIMARQREKEAAVAAAMTNCVVLPNKKLNKNNNIDIDNNIDDDNNIPMRIDNDLETETEPETDGELTTGYRDNNLSRIRYDKLIINNDDKKLNDNDEKLNIDYDIDRDWQGQYIISKTEDRLMANDETSSQQNYCDEQCQRDQTSPSHSFTSSGNQTESRTIQIKEKPELKFGVKAILADDYERRRNSENLQALQMSTGYSLQTSPTIQSGYPSSLAKPIARPAAYHPHHPPHPSHPPGPPAQHHFPAHTHHALQLLACRGPYITVSNPATGSGQLISTSGSFPPGMQPGITDLASMSINHPCFPWAQTSRGRPRKGMMRRAVFSDTQRRGLEKRFVAQKYISKPDRKKLAEKLGLKDSQVKIWFQNRRMKWRNTKERELMANGGSREQTLPNKNNPNPDLSDTDLDRRGDIIEFSPPSSPLKIQEITSDNEENEEINVT</sequence>
<dbReference type="Pfam" id="PF00046">
    <property type="entry name" value="Homeodomain"/>
    <property type="match status" value="1"/>
</dbReference>
<feature type="compositionally biased region" description="Acidic residues" evidence="8">
    <location>
        <begin position="472"/>
        <end position="483"/>
    </location>
</feature>
<evidence type="ECO:0000256" key="2">
    <source>
        <dbReference type="ARBA" id="ARBA00023125"/>
    </source>
</evidence>
<dbReference type="PRINTS" id="PR00024">
    <property type="entry name" value="HOMEOBOX"/>
</dbReference>
<feature type="compositionally biased region" description="Polar residues" evidence="8">
    <location>
        <begin position="429"/>
        <end position="444"/>
    </location>
</feature>
<dbReference type="InterPro" id="IPR017970">
    <property type="entry name" value="Homeobox_CS"/>
</dbReference>
<keyword evidence="4 6" id="KW-0539">Nucleus</keyword>
<dbReference type="FunFam" id="1.10.10.60:FF:000769">
    <property type="match status" value="1"/>
</dbReference>
<dbReference type="GO" id="GO:0000981">
    <property type="term" value="F:DNA-binding transcription factor activity, RNA polymerase II-specific"/>
    <property type="evidence" value="ECO:0007669"/>
    <property type="project" value="InterPro"/>
</dbReference>
<feature type="region of interest" description="Disordered" evidence="8">
    <location>
        <begin position="266"/>
        <end position="289"/>
    </location>
</feature>
<comment type="similarity">
    <text evidence="5">Belongs to the H2.0 homeobox family.</text>
</comment>
<name>A0A834XKX5_APHGI</name>
<keyword evidence="2 6" id="KW-0238">DNA-binding</keyword>
<dbReference type="EMBL" id="JACMRX010000006">
    <property type="protein sequence ID" value="KAF7987921.1"/>
    <property type="molecule type" value="Genomic_DNA"/>
</dbReference>
<dbReference type="SUPFAM" id="SSF46689">
    <property type="entry name" value="Homeodomain-like"/>
    <property type="match status" value="1"/>
</dbReference>
<proteinExistence type="inferred from homology"/>
<dbReference type="OrthoDB" id="6159439at2759"/>
<dbReference type="InterPro" id="IPR001356">
    <property type="entry name" value="HD"/>
</dbReference>
<dbReference type="InterPro" id="IPR000047">
    <property type="entry name" value="HTH_motif"/>
</dbReference>
<evidence type="ECO:0000256" key="5">
    <source>
        <dbReference type="ARBA" id="ARBA00038504"/>
    </source>
</evidence>
<evidence type="ECO:0000256" key="7">
    <source>
        <dbReference type="RuleBase" id="RU000682"/>
    </source>
</evidence>
<organism evidence="10 11">
    <name type="scientific">Aphidius gifuensis</name>
    <name type="common">Parasitoid wasp</name>
    <dbReference type="NCBI Taxonomy" id="684658"/>
    <lineage>
        <taxon>Eukaryota</taxon>
        <taxon>Metazoa</taxon>
        <taxon>Ecdysozoa</taxon>
        <taxon>Arthropoda</taxon>
        <taxon>Hexapoda</taxon>
        <taxon>Insecta</taxon>
        <taxon>Pterygota</taxon>
        <taxon>Neoptera</taxon>
        <taxon>Endopterygota</taxon>
        <taxon>Hymenoptera</taxon>
        <taxon>Apocrita</taxon>
        <taxon>Ichneumonoidea</taxon>
        <taxon>Braconidae</taxon>
        <taxon>Aphidiinae</taxon>
        <taxon>Aphidius</taxon>
    </lineage>
</organism>
<comment type="subcellular location">
    <subcellularLocation>
        <location evidence="1 6 7">Nucleus</location>
    </subcellularLocation>
</comment>
<evidence type="ECO:0000256" key="1">
    <source>
        <dbReference type="ARBA" id="ARBA00004123"/>
    </source>
</evidence>
<feature type="DNA-binding region" description="Homeobox" evidence="6">
    <location>
        <begin position="360"/>
        <end position="419"/>
    </location>
</feature>
<evidence type="ECO:0000256" key="8">
    <source>
        <dbReference type="SAM" id="MobiDB-lite"/>
    </source>
</evidence>
<keyword evidence="3 6" id="KW-0371">Homeobox</keyword>
<dbReference type="CDD" id="cd00086">
    <property type="entry name" value="homeodomain"/>
    <property type="match status" value="1"/>
</dbReference>
<dbReference type="InterPro" id="IPR051662">
    <property type="entry name" value="H2.0_Homeobox_NeuralPatt"/>
</dbReference>
<evidence type="ECO:0000256" key="3">
    <source>
        <dbReference type="ARBA" id="ARBA00023155"/>
    </source>
</evidence>
<evidence type="ECO:0000313" key="11">
    <source>
        <dbReference type="Proteomes" id="UP000639338"/>
    </source>
</evidence>
<dbReference type="PROSITE" id="PS50071">
    <property type="entry name" value="HOMEOBOX_2"/>
    <property type="match status" value="1"/>
</dbReference>
<dbReference type="PANTHER" id="PTHR24331:SF0">
    <property type="entry name" value="DBX"/>
    <property type="match status" value="1"/>
</dbReference>
<evidence type="ECO:0000256" key="6">
    <source>
        <dbReference type="PROSITE-ProRule" id="PRU00108"/>
    </source>
</evidence>
<dbReference type="InterPro" id="IPR009057">
    <property type="entry name" value="Homeodomain-like_sf"/>
</dbReference>
<keyword evidence="11" id="KW-1185">Reference proteome</keyword>
<evidence type="ECO:0000256" key="4">
    <source>
        <dbReference type="ARBA" id="ARBA00023242"/>
    </source>
</evidence>
<dbReference type="PANTHER" id="PTHR24331">
    <property type="entry name" value="DBX"/>
    <property type="match status" value="1"/>
</dbReference>
<evidence type="ECO:0000313" key="10">
    <source>
        <dbReference type="EMBL" id="KAF7987921.1"/>
    </source>
</evidence>